<dbReference type="GO" id="GO:0043190">
    <property type="term" value="C:ATP-binding cassette (ABC) transporter complex"/>
    <property type="evidence" value="ECO:0007669"/>
    <property type="project" value="InterPro"/>
</dbReference>
<comment type="caution">
    <text evidence="2">The sequence shown here is derived from an EMBL/GenBank/DDBJ whole genome shotgun (WGS) entry which is preliminary data.</text>
</comment>
<reference evidence="2 3" key="1">
    <citation type="journal article" date="2017" name="Arch. Microbiol.">
        <title>Mariprofundus micogutta sp. nov., a novel iron-oxidizing zetaproteobacterium isolated from a deep-sea hydrothermal field at the Bayonnaise knoll of the Izu-Ogasawara arc, and a description of Mariprofundales ord. nov. and Zetaproteobacteria classis nov.</title>
        <authorList>
            <person name="Makita H."/>
            <person name="Tanaka E."/>
            <person name="Mitsunobu S."/>
            <person name="Miyazaki M."/>
            <person name="Nunoura T."/>
            <person name="Uematsu K."/>
            <person name="Takaki Y."/>
            <person name="Nishi S."/>
            <person name="Shimamura S."/>
            <person name="Takai K."/>
        </authorList>
    </citation>
    <scope>NUCLEOTIDE SEQUENCE [LARGE SCALE GENOMIC DNA]</scope>
    <source>
        <strain evidence="2 3">ET2</strain>
    </source>
</reference>
<keyword evidence="1" id="KW-0472">Membrane</keyword>
<evidence type="ECO:0000256" key="1">
    <source>
        <dbReference type="SAM" id="Phobius"/>
    </source>
</evidence>
<feature type="transmembrane region" description="Helical" evidence="1">
    <location>
        <begin position="69"/>
        <end position="89"/>
    </location>
</feature>
<organism evidence="2 3">
    <name type="scientific">Mariprofundus micogutta</name>
    <dbReference type="NCBI Taxonomy" id="1921010"/>
    <lineage>
        <taxon>Bacteria</taxon>
        <taxon>Pseudomonadati</taxon>
        <taxon>Pseudomonadota</taxon>
        <taxon>Candidatius Mariprofundia</taxon>
        <taxon>Mariprofundales</taxon>
        <taxon>Mariprofundaceae</taxon>
        <taxon>Mariprofundus</taxon>
    </lineage>
</organism>
<keyword evidence="1" id="KW-1133">Transmembrane helix</keyword>
<accession>A0A1L8CL40</accession>
<evidence type="ECO:0000313" key="2">
    <source>
        <dbReference type="EMBL" id="GAV19605.1"/>
    </source>
</evidence>
<evidence type="ECO:0000313" key="3">
    <source>
        <dbReference type="Proteomes" id="UP000231632"/>
    </source>
</evidence>
<sequence length="273" mass="30352">MESQRNMMMQLHKRADRVGTISLHMFSELRRIFQMTLSILVVGLRMSWLSKPAVTNVAFRQIYFTGVQGLPWVILVALGVGVLAVYNIVDFAKSIQDMSLIGRLISNLLVQEVAPLIVTILLLSRSGVAVVTELGTMHVRGEDLALRSMGISVQEYLLWPRLMAFTLCGLILTFVFVFVSIWLGGLLVSLSYEINFIDFLIEVRKGTSFNELLILIFKGSLYPMLSAIMLLNRGCHVGREPNLIPVHATQGVLGALMLILMSDAFIAIIQALA</sequence>
<feature type="transmembrane region" description="Helical" evidence="1">
    <location>
        <begin position="251"/>
        <end position="272"/>
    </location>
</feature>
<feature type="transmembrane region" description="Helical" evidence="1">
    <location>
        <begin position="101"/>
        <end position="123"/>
    </location>
</feature>
<dbReference type="Proteomes" id="UP000231632">
    <property type="component" value="Unassembled WGS sequence"/>
</dbReference>
<protein>
    <recommendedName>
        <fullName evidence="4">Phospholipid/cholesterol/gamma-HCH transport system permease protein</fullName>
    </recommendedName>
</protein>
<proteinExistence type="predicted"/>
<feature type="transmembrane region" description="Helical" evidence="1">
    <location>
        <begin position="212"/>
        <end position="231"/>
    </location>
</feature>
<evidence type="ECO:0008006" key="4">
    <source>
        <dbReference type="Google" id="ProtNLM"/>
    </source>
</evidence>
<gene>
    <name evidence="2" type="ORF">MMIC_P0553</name>
</gene>
<dbReference type="STRING" id="1921010.MMIC_P0553"/>
<keyword evidence="1" id="KW-0812">Transmembrane</keyword>
<dbReference type="GO" id="GO:0005548">
    <property type="term" value="F:phospholipid transporter activity"/>
    <property type="evidence" value="ECO:0007669"/>
    <property type="project" value="TreeGrafter"/>
</dbReference>
<keyword evidence="3" id="KW-1185">Reference proteome</keyword>
<dbReference type="PANTHER" id="PTHR30188:SF4">
    <property type="entry name" value="PROTEIN TRIGALACTOSYLDIACYLGLYCEROL 1, CHLOROPLASTIC"/>
    <property type="match status" value="1"/>
</dbReference>
<feature type="transmembrane region" description="Helical" evidence="1">
    <location>
        <begin position="162"/>
        <end position="192"/>
    </location>
</feature>
<feature type="transmembrane region" description="Helical" evidence="1">
    <location>
        <begin position="32"/>
        <end position="49"/>
    </location>
</feature>
<dbReference type="PANTHER" id="PTHR30188">
    <property type="entry name" value="ABC TRANSPORTER PERMEASE PROTEIN-RELATED"/>
    <property type="match status" value="1"/>
</dbReference>
<dbReference type="AlphaFoldDB" id="A0A1L8CL40"/>
<dbReference type="EMBL" id="BDFD01000003">
    <property type="protein sequence ID" value="GAV19605.1"/>
    <property type="molecule type" value="Genomic_DNA"/>
</dbReference>
<dbReference type="RefSeq" id="WP_072658820.1">
    <property type="nucleotide sequence ID" value="NZ_BDFD01000003.1"/>
</dbReference>
<dbReference type="OrthoDB" id="9805022at2"/>
<dbReference type="InterPro" id="IPR030802">
    <property type="entry name" value="Permease_MalE"/>
</dbReference>
<dbReference type="Pfam" id="PF02405">
    <property type="entry name" value="MlaE"/>
    <property type="match status" value="1"/>
</dbReference>
<name>A0A1L8CL40_9PROT</name>